<protein>
    <recommendedName>
        <fullName evidence="2">SH3 domain-binding glutamic acid-rich-like protein</fullName>
    </recommendedName>
</protein>
<reference evidence="3 4" key="1">
    <citation type="submission" date="2020-08" db="EMBL/GenBank/DDBJ databases">
        <authorList>
            <person name="Hejnol A."/>
        </authorList>
    </citation>
    <scope>NUCLEOTIDE SEQUENCE [LARGE SCALE GENOMIC DNA]</scope>
</reference>
<dbReference type="EMBL" id="CAJFCJ010000003">
    <property type="protein sequence ID" value="CAD5113250.1"/>
    <property type="molecule type" value="Genomic_DNA"/>
</dbReference>
<comment type="caution">
    <text evidence="3">The sequence shown here is derived from an EMBL/GenBank/DDBJ whole genome shotgun (WGS) entry which is preliminary data.</text>
</comment>
<gene>
    <name evidence="3" type="ORF">DGYR_LOCUS2277</name>
</gene>
<name>A0A7I8VAA3_9ANNE</name>
<evidence type="ECO:0000256" key="1">
    <source>
        <dbReference type="ARBA" id="ARBA00007764"/>
    </source>
</evidence>
<dbReference type="InterPro" id="IPR006993">
    <property type="entry name" value="Glut_rich_SH3-bd"/>
</dbReference>
<organism evidence="3 4">
    <name type="scientific">Dimorphilus gyrociliatus</name>
    <dbReference type="NCBI Taxonomy" id="2664684"/>
    <lineage>
        <taxon>Eukaryota</taxon>
        <taxon>Metazoa</taxon>
        <taxon>Spiralia</taxon>
        <taxon>Lophotrochozoa</taxon>
        <taxon>Annelida</taxon>
        <taxon>Polychaeta</taxon>
        <taxon>Polychaeta incertae sedis</taxon>
        <taxon>Dinophilidae</taxon>
        <taxon>Dimorphilus</taxon>
    </lineage>
</organism>
<dbReference type="PANTHER" id="PTHR12232:SF0">
    <property type="entry name" value="THIOREDOXIN DOMAIN-CONTAINING PROTEIN"/>
    <property type="match status" value="1"/>
</dbReference>
<dbReference type="OrthoDB" id="9932926at2759"/>
<evidence type="ECO:0000313" key="4">
    <source>
        <dbReference type="Proteomes" id="UP000549394"/>
    </source>
</evidence>
<accession>A0A7I8VAA3</accession>
<dbReference type="Pfam" id="PF04908">
    <property type="entry name" value="SH3BGR"/>
    <property type="match status" value="1"/>
</dbReference>
<dbReference type="InterPro" id="IPR051033">
    <property type="entry name" value="SH3BGR"/>
</dbReference>
<keyword evidence="4" id="KW-1185">Reference proteome</keyword>
<dbReference type="SUPFAM" id="SSF52833">
    <property type="entry name" value="Thioredoxin-like"/>
    <property type="match status" value="1"/>
</dbReference>
<dbReference type="GO" id="GO:0005737">
    <property type="term" value="C:cytoplasm"/>
    <property type="evidence" value="ECO:0007669"/>
    <property type="project" value="TreeGrafter"/>
</dbReference>
<sequence length="98" mass="11335">MTVKLYFSSVSGKTEIKKQQNFIRQTLSSAEIDFEEIDVSNPHCEDDKYFMLEHSKNGKESSPIPPQLFNDTQYCGDYEAFCEAVEKNSLNEFLHLDD</sequence>
<dbReference type="Proteomes" id="UP000549394">
    <property type="component" value="Unassembled WGS sequence"/>
</dbReference>
<dbReference type="PIRSF" id="PIRSF008142">
    <property type="entry name" value="SH3-bind_E-rich_L"/>
    <property type="match status" value="1"/>
</dbReference>
<dbReference type="AlphaFoldDB" id="A0A7I8VAA3"/>
<evidence type="ECO:0000256" key="2">
    <source>
        <dbReference type="PIRNR" id="PIRNR008142"/>
    </source>
</evidence>
<dbReference type="Gene3D" id="3.40.30.10">
    <property type="entry name" value="Glutaredoxin"/>
    <property type="match status" value="1"/>
</dbReference>
<dbReference type="InterPro" id="IPR036249">
    <property type="entry name" value="Thioredoxin-like_sf"/>
</dbReference>
<comment type="similarity">
    <text evidence="1 2">Belongs to the SH3BGR family.</text>
</comment>
<proteinExistence type="inferred from homology"/>
<evidence type="ECO:0000313" key="3">
    <source>
        <dbReference type="EMBL" id="CAD5113250.1"/>
    </source>
</evidence>
<dbReference type="PANTHER" id="PTHR12232">
    <property type="entry name" value="SH3 DOMAIN-BINDING GLUTAMIC ACID-RICH-LIKE PROTEIN"/>
    <property type="match status" value="1"/>
</dbReference>